<dbReference type="Pfam" id="PF02826">
    <property type="entry name" value="2-Hacid_dh_C"/>
    <property type="match status" value="1"/>
</dbReference>
<feature type="domain" description="D-isomer specific 2-hydroxyacid dehydrogenase catalytic" evidence="5">
    <location>
        <begin position="27"/>
        <end position="317"/>
    </location>
</feature>
<dbReference type="PROSITE" id="PS00671">
    <property type="entry name" value="D_2_HYDROXYACID_DH_3"/>
    <property type="match status" value="1"/>
</dbReference>
<dbReference type="Pfam" id="PF00389">
    <property type="entry name" value="2-Hacid_dh"/>
    <property type="match status" value="1"/>
</dbReference>
<evidence type="ECO:0000256" key="4">
    <source>
        <dbReference type="ARBA" id="ARBA00023027"/>
    </source>
</evidence>
<dbReference type="CDD" id="cd05299">
    <property type="entry name" value="CtBP_dh"/>
    <property type="match status" value="1"/>
</dbReference>
<keyword evidence="4" id="KW-0520">NAD</keyword>
<protein>
    <recommendedName>
        <fullName evidence="8">S-adenosyl-L-homocysteine hydrolase NAD binding domain-containing protein</fullName>
    </recommendedName>
</protein>
<dbReference type="InterPro" id="IPR029753">
    <property type="entry name" value="D-isomer_DH_CS"/>
</dbReference>
<comment type="similarity">
    <text evidence="1">Belongs to the D-isomer specific 2-hydroxyacid dehydrogenase family.</text>
</comment>
<dbReference type="InterPro" id="IPR036291">
    <property type="entry name" value="NAD(P)-bd_dom_sf"/>
</dbReference>
<name>A0A381VI60_9ZZZZ</name>
<dbReference type="SUPFAM" id="SSF51735">
    <property type="entry name" value="NAD(P)-binding Rossmann-fold domains"/>
    <property type="match status" value="1"/>
</dbReference>
<evidence type="ECO:0000259" key="5">
    <source>
        <dbReference type="Pfam" id="PF00389"/>
    </source>
</evidence>
<dbReference type="GO" id="GO:0051287">
    <property type="term" value="F:NAD binding"/>
    <property type="evidence" value="ECO:0007669"/>
    <property type="project" value="InterPro"/>
</dbReference>
<dbReference type="EMBL" id="UINC01008897">
    <property type="protein sequence ID" value="SVA39992.1"/>
    <property type="molecule type" value="Genomic_DNA"/>
</dbReference>
<sequence length="332" mass="36810">MKIVRTDMELEVPLVDKTLVEWGHDLVLLPDGISEEELCKELEDCYLLLMCYTPITGKVIDSAPMLKGIVKYGVGIDAIEIPAAHKRGIPVVNIPEYAEETVAEGAFALLIALVKKIPLLQTAMREEGWAWPTAQWLGSDIAGKTLGIIGCGKIGSSMARMAGDGFSANVIGYDPYKSQEELSEKGITKYDDLHLLLNESDFVSLHVALDDNSKNIIGKDEFAEMKPSAILINSARGALVDEMALLEALETKQIAGAGLDVFSQEPLNRIDHPLKKLYEMENVLLFPHLTFYTNEAMERLERETLERCKEIIDGTEVTIKSNDPRLQMKYGL</sequence>
<evidence type="ECO:0000313" key="7">
    <source>
        <dbReference type="EMBL" id="SVA39992.1"/>
    </source>
</evidence>
<dbReference type="PANTHER" id="PTHR42789">
    <property type="entry name" value="D-ISOMER SPECIFIC 2-HYDROXYACID DEHYDROGENASE FAMILY PROTEIN (AFU_ORTHOLOGUE AFUA_6G10090)"/>
    <property type="match status" value="1"/>
</dbReference>
<gene>
    <name evidence="7" type="ORF">METZ01_LOCUS92846</name>
</gene>
<dbReference type="GO" id="GO:0003714">
    <property type="term" value="F:transcription corepressor activity"/>
    <property type="evidence" value="ECO:0007669"/>
    <property type="project" value="InterPro"/>
</dbReference>
<organism evidence="7">
    <name type="scientific">marine metagenome</name>
    <dbReference type="NCBI Taxonomy" id="408172"/>
    <lineage>
        <taxon>unclassified sequences</taxon>
        <taxon>metagenomes</taxon>
        <taxon>ecological metagenomes</taxon>
    </lineage>
</organism>
<dbReference type="InterPro" id="IPR050857">
    <property type="entry name" value="D-2-hydroxyacid_DH"/>
</dbReference>
<keyword evidence="3" id="KW-0560">Oxidoreductase</keyword>
<evidence type="ECO:0008006" key="8">
    <source>
        <dbReference type="Google" id="ProtNLM"/>
    </source>
</evidence>
<evidence type="ECO:0000259" key="6">
    <source>
        <dbReference type="Pfam" id="PF02826"/>
    </source>
</evidence>
<dbReference type="InterPro" id="IPR029752">
    <property type="entry name" value="D-isomer_DH_CS1"/>
</dbReference>
<evidence type="ECO:0000256" key="1">
    <source>
        <dbReference type="ARBA" id="ARBA00005854"/>
    </source>
</evidence>
<dbReference type="InterPro" id="IPR006140">
    <property type="entry name" value="D-isomer_DH_NAD-bd"/>
</dbReference>
<accession>A0A381VI60</accession>
<dbReference type="Gene3D" id="3.40.50.720">
    <property type="entry name" value="NAD(P)-binding Rossmann-like Domain"/>
    <property type="match status" value="2"/>
</dbReference>
<dbReference type="PROSITE" id="PS00065">
    <property type="entry name" value="D_2_HYDROXYACID_DH_1"/>
    <property type="match status" value="1"/>
</dbReference>
<keyword evidence="2" id="KW-0028">Amino-acid biosynthesis</keyword>
<dbReference type="GO" id="GO:0016616">
    <property type="term" value="F:oxidoreductase activity, acting on the CH-OH group of donors, NAD or NADP as acceptor"/>
    <property type="evidence" value="ECO:0007669"/>
    <property type="project" value="InterPro"/>
</dbReference>
<evidence type="ECO:0000256" key="2">
    <source>
        <dbReference type="ARBA" id="ARBA00022605"/>
    </source>
</evidence>
<feature type="domain" description="D-isomer specific 2-hydroxyacid dehydrogenase NAD-binding" evidence="6">
    <location>
        <begin position="107"/>
        <end position="289"/>
    </location>
</feature>
<dbReference type="FunFam" id="3.40.50.720:FF:000203">
    <property type="entry name" value="D-3-phosphoglycerate dehydrogenase (SerA)"/>
    <property type="match status" value="1"/>
</dbReference>
<dbReference type="InterPro" id="IPR043322">
    <property type="entry name" value="CtBP"/>
</dbReference>
<proteinExistence type="inferred from homology"/>
<evidence type="ECO:0000256" key="3">
    <source>
        <dbReference type="ARBA" id="ARBA00023002"/>
    </source>
</evidence>
<reference evidence="7" key="1">
    <citation type="submission" date="2018-05" db="EMBL/GenBank/DDBJ databases">
        <authorList>
            <person name="Lanie J.A."/>
            <person name="Ng W.-L."/>
            <person name="Kazmierczak K.M."/>
            <person name="Andrzejewski T.M."/>
            <person name="Davidsen T.M."/>
            <person name="Wayne K.J."/>
            <person name="Tettelin H."/>
            <person name="Glass J.I."/>
            <person name="Rusch D."/>
            <person name="Podicherti R."/>
            <person name="Tsui H.-C.T."/>
            <person name="Winkler M.E."/>
        </authorList>
    </citation>
    <scope>NUCLEOTIDE SEQUENCE</scope>
</reference>
<dbReference type="GO" id="GO:0008652">
    <property type="term" value="P:amino acid biosynthetic process"/>
    <property type="evidence" value="ECO:0007669"/>
    <property type="project" value="UniProtKB-KW"/>
</dbReference>
<dbReference type="AlphaFoldDB" id="A0A381VI60"/>
<dbReference type="PANTHER" id="PTHR42789:SF1">
    <property type="entry name" value="D-ISOMER SPECIFIC 2-HYDROXYACID DEHYDROGENASE FAMILY PROTEIN (AFU_ORTHOLOGUE AFUA_6G10090)"/>
    <property type="match status" value="1"/>
</dbReference>
<dbReference type="SUPFAM" id="SSF52283">
    <property type="entry name" value="Formate/glycerate dehydrogenase catalytic domain-like"/>
    <property type="match status" value="1"/>
</dbReference>
<dbReference type="InterPro" id="IPR006139">
    <property type="entry name" value="D-isomer_2_OHA_DH_cat_dom"/>
</dbReference>